<dbReference type="KEGG" id="ppp:112285283"/>
<keyword evidence="1 3" id="KW-0853">WD repeat</keyword>
<organism evidence="5">
    <name type="scientific">Physcomitrium patens</name>
    <name type="common">Spreading-leaved earth moss</name>
    <name type="synonym">Physcomitrella patens</name>
    <dbReference type="NCBI Taxonomy" id="3218"/>
    <lineage>
        <taxon>Eukaryota</taxon>
        <taxon>Viridiplantae</taxon>
        <taxon>Streptophyta</taxon>
        <taxon>Embryophyta</taxon>
        <taxon>Bryophyta</taxon>
        <taxon>Bryophytina</taxon>
        <taxon>Bryopsida</taxon>
        <taxon>Funariidae</taxon>
        <taxon>Funariales</taxon>
        <taxon>Funariaceae</taxon>
        <taxon>Physcomitrium</taxon>
    </lineage>
</organism>
<feature type="region of interest" description="Disordered" evidence="4">
    <location>
        <begin position="253"/>
        <end position="356"/>
    </location>
</feature>
<accession>A0A2K1K7H8</accession>
<dbReference type="OrthoDB" id="2096344at2759"/>
<dbReference type="Proteomes" id="UP000006727">
    <property type="component" value="Chromosome 8"/>
</dbReference>
<proteinExistence type="predicted"/>
<keyword evidence="2" id="KW-0677">Repeat</keyword>
<dbReference type="Gramene" id="Pp3c8_16140V3.2">
    <property type="protein sequence ID" value="Pp3c8_16140V3.2"/>
    <property type="gene ID" value="Pp3c8_16140"/>
</dbReference>
<dbReference type="STRING" id="3218.A0A2K1K7H8"/>
<gene>
    <name evidence="6" type="primary">LOC112285283</name>
    <name evidence="5" type="ORF">PHYPA_011621</name>
</gene>
<dbReference type="EnsemblPlants" id="Pp3c8_16140V3.2">
    <property type="protein sequence ID" value="Pp3c8_16140V3.2"/>
    <property type="gene ID" value="Pp3c8_16140"/>
</dbReference>
<feature type="compositionally biased region" description="Polar residues" evidence="4">
    <location>
        <begin position="322"/>
        <end position="339"/>
    </location>
</feature>
<feature type="repeat" description="WD" evidence="3">
    <location>
        <begin position="545"/>
        <end position="586"/>
    </location>
</feature>
<dbReference type="InterPro" id="IPR019775">
    <property type="entry name" value="WD40_repeat_CS"/>
</dbReference>
<feature type="region of interest" description="Disordered" evidence="4">
    <location>
        <begin position="199"/>
        <end position="241"/>
    </location>
</feature>
<evidence type="ECO:0000256" key="1">
    <source>
        <dbReference type="ARBA" id="ARBA00022574"/>
    </source>
</evidence>
<dbReference type="PROSITE" id="PS50294">
    <property type="entry name" value="WD_REPEATS_REGION"/>
    <property type="match status" value="1"/>
</dbReference>
<dbReference type="PROSITE" id="PS50082">
    <property type="entry name" value="WD_REPEATS_2"/>
    <property type="match status" value="1"/>
</dbReference>
<dbReference type="PANTHER" id="PTHR19855">
    <property type="entry name" value="WD40 REPEAT PROTEIN 12, 37"/>
    <property type="match status" value="1"/>
</dbReference>
<dbReference type="SUPFAM" id="SSF50978">
    <property type="entry name" value="WD40 repeat-like"/>
    <property type="match status" value="1"/>
</dbReference>
<reference evidence="5 7" key="2">
    <citation type="journal article" date="2018" name="Plant J.">
        <title>The Physcomitrella patens chromosome-scale assembly reveals moss genome structure and evolution.</title>
        <authorList>
            <person name="Lang D."/>
            <person name="Ullrich K.K."/>
            <person name="Murat F."/>
            <person name="Fuchs J."/>
            <person name="Jenkins J."/>
            <person name="Haas F.B."/>
            <person name="Piednoel M."/>
            <person name="Gundlach H."/>
            <person name="Van Bel M."/>
            <person name="Meyberg R."/>
            <person name="Vives C."/>
            <person name="Morata J."/>
            <person name="Symeonidi A."/>
            <person name="Hiss M."/>
            <person name="Muchero W."/>
            <person name="Kamisugi Y."/>
            <person name="Saleh O."/>
            <person name="Blanc G."/>
            <person name="Decker E.L."/>
            <person name="van Gessel N."/>
            <person name="Grimwood J."/>
            <person name="Hayes R.D."/>
            <person name="Graham S.W."/>
            <person name="Gunter L.E."/>
            <person name="McDaniel S.F."/>
            <person name="Hoernstein S.N.W."/>
            <person name="Larsson A."/>
            <person name="Li F.W."/>
            <person name="Perroud P.F."/>
            <person name="Phillips J."/>
            <person name="Ranjan P."/>
            <person name="Rokshar D.S."/>
            <person name="Rothfels C.J."/>
            <person name="Schneider L."/>
            <person name="Shu S."/>
            <person name="Stevenson D.W."/>
            <person name="Thummler F."/>
            <person name="Tillich M."/>
            <person name="Villarreal Aguilar J.C."/>
            <person name="Widiez T."/>
            <person name="Wong G.K."/>
            <person name="Wymore A."/>
            <person name="Zhang Y."/>
            <person name="Zimmer A.D."/>
            <person name="Quatrano R.S."/>
            <person name="Mayer K.F.X."/>
            <person name="Goodstein D."/>
            <person name="Casacuberta J.M."/>
            <person name="Vandepoele K."/>
            <person name="Reski R."/>
            <person name="Cuming A.C."/>
            <person name="Tuskan G.A."/>
            <person name="Maumus F."/>
            <person name="Salse J."/>
            <person name="Schmutz J."/>
            <person name="Rensing S.A."/>
        </authorList>
    </citation>
    <scope>NUCLEOTIDE SEQUENCE [LARGE SCALE GENOMIC DNA]</scope>
    <source>
        <strain evidence="6 7">cv. Gransden 2004</strain>
    </source>
</reference>
<protein>
    <submittedName>
        <fullName evidence="5 6">Uncharacterized protein</fullName>
    </submittedName>
</protein>
<dbReference type="AlphaFoldDB" id="A0A2K1K7H8"/>
<dbReference type="PROSITE" id="PS00678">
    <property type="entry name" value="WD_REPEATS_1"/>
    <property type="match status" value="1"/>
</dbReference>
<dbReference type="PaxDb" id="3218-PP1S114_80V6.1"/>
<dbReference type="RefSeq" id="XP_024381728.1">
    <property type="nucleotide sequence ID" value="XM_024525960.2"/>
</dbReference>
<name>A0A2K1K7H8_PHYPA</name>
<dbReference type="PANTHER" id="PTHR19855:SF25">
    <property type="match status" value="1"/>
</dbReference>
<reference evidence="6" key="3">
    <citation type="submission" date="2020-12" db="UniProtKB">
        <authorList>
            <consortium name="EnsemblPlants"/>
        </authorList>
    </citation>
    <scope>IDENTIFICATION</scope>
</reference>
<dbReference type="Gramene" id="Pp3c8_16140V3.1">
    <property type="protein sequence ID" value="Pp3c8_16140V3.1"/>
    <property type="gene ID" value="Pp3c8_16140"/>
</dbReference>
<dbReference type="InterPro" id="IPR036322">
    <property type="entry name" value="WD40_repeat_dom_sf"/>
</dbReference>
<evidence type="ECO:0000256" key="2">
    <source>
        <dbReference type="ARBA" id="ARBA00022737"/>
    </source>
</evidence>
<feature type="compositionally biased region" description="Low complexity" evidence="4">
    <location>
        <begin position="292"/>
        <end position="311"/>
    </location>
</feature>
<evidence type="ECO:0000256" key="3">
    <source>
        <dbReference type="PROSITE-ProRule" id="PRU00221"/>
    </source>
</evidence>
<feature type="compositionally biased region" description="Polar residues" evidence="4">
    <location>
        <begin position="264"/>
        <end position="286"/>
    </location>
</feature>
<dbReference type="EnsemblPlants" id="Pp3c8_16140V3.1">
    <property type="protein sequence ID" value="Pp3c8_16140V3.1"/>
    <property type="gene ID" value="Pp3c8_16140"/>
</dbReference>
<dbReference type="SMART" id="SM00320">
    <property type="entry name" value="WD40"/>
    <property type="match status" value="3"/>
</dbReference>
<reference evidence="5 7" key="1">
    <citation type="journal article" date="2008" name="Science">
        <title>The Physcomitrella genome reveals evolutionary insights into the conquest of land by plants.</title>
        <authorList>
            <person name="Rensing S."/>
            <person name="Lang D."/>
            <person name="Zimmer A."/>
            <person name="Terry A."/>
            <person name="Salamov A."/>
            <person name="Shapiro H."/>
            <person name="Nishiyama T."/>
            <person name="Perroud P.-F."/>
            <person name="Lindquist E."/>
            <person name="Kamisugi Y."/>
            <person name="Tanahashi T."/>
            <person name="Sakakibara K."/>
            <person name="Fujita T."/>
            <person name="Oishi K."/>
            <person name="Shin-I T."/>
            <person name="Kuroki Y."/>
            <person name="Toyoda A."/>
            <person name="Suzuki Y."/>
            <person name="Hashimoto A."/>
            <person name="Yamaguchi K."/>
            <person name="Sugano A."/>
            <person name="Kohara Y."/>
            <person name="Fujiyama A."/>
            <person name="Anterola A."/>
            <person name="Aoki S."/>
            <person name="Ashton N."/>
            <person name="Barbazuk W.B."/>
            <person name="Barker E."/>
            <person name="Bennetzen J."/>
            <person name="Bezanilla M."/>
            <person name="Blankenship R."/>
            <person name="Cho S.H."/>
            <person name="Dutcher S."/>
            <person name="Estelle M."/>
            <person name="Fawcett J.A."/>
            <person name="Gundlach H."/>
            <person name="Hanada K."/>
            <person name="Heyl A."/>
            <person name="Hicks K.A."/>
            <person name="Hugh J."/>
            <person name="Lohr M."/>
            <person name="Mayer K."/>
            <person name="Melkozernov A."/>
            <person name="Murata T."/>
            <person name="Nelson D."/>
            <person name="Pils B."/>
            <person name="Prigge M."/>
            <person name="Reiss B."/>
            <person name="Renner T."/>
            <person name="Rombauts S."/>
            <person name="Rushton P."/>
            <person name="Sanderfoot A."/>
            <person name="Schween G."/>
            <person name="Shiu S.-H."/>
            <person name="Stueber K."/>
            <person name="Theodoulou F.L."/>
            <person name="Tu H."/>
            <person name="Van de Peer Y."/>
            <person name="Verrier P.J."/>
            <person name="Waters E."/>
            <person name="Wood A."/>
            <person name="Yang L."/>
            <person name="Cove D."/>
            <person name="Cuming A."/>
            <person name="Hasebe M."/>
            <person name="Lucas S."/>
            <person name="Mishler D.B."/>
            <person name="Reski R."/>
            <person name="Grigoriev I."/>
            <person name="Quatrano R.S."/>
            <person name="Boore J.L."/>
        </authorList>
    </citation>
    <scope>NUCLEOTIDE SEQUENCE [LARGE SCALE GENOMIC DNA]</scope>
    <source>
        <strain evidence="6 7">cv. Gransden 2004</strain>
    </source>
</reference>
<evidence type="ECO:0000313" key="5">
    <source>
        <dbReference type="EMBL" id="PNR49725.1"/>
    </source>
</evidence>
<feature type="compositionally biased region" description="Polar residues" evidence="4">
    <location>
        <begin position="206"/>
        <end position="224"/>
    </location>
</feature>
<dbReference type="EMBL" id="ABEU02000008">
    <property type="protein sequence ID" value="PNR49725.1"/>
    <property type="molecule type" value="Genomic_DNA"/>
</dbReference>
<keyword evidence="7" id="KW-1185">Reference proteome</keyword>
<dbReference type="InterPro" id="IPR015943">
    <property type="entry name" value="WD40/YVTN_repeat-like_dom_sf"/>
</dbReference>
<sequence>MGYTQIPEQAQRGRNKAVIELDKSELTQTINVLQKVLVHVNTHTNTLPKFPSHPPSSIPDFLTARISAPSRQSSISPVTVITPSVAALQQRLGLDLGSGLGLGPVGTFSTESTRYNDNGSTPSSFSSSSSILTIPPIGPPLGTSRPGPIGRPSAISMQGPLPGLQSHFGQLGFRSGELGSGDLTSRSLDIGSLSLGQAGLPPVRVSTGQTVGINGGKNSLQGSYPVSGISDPGLGLDRQNDSVRNGAFQTQQSVVGSSSFGQGRPSTPGTPQGNRTPTSGTNQQPPIGTPFSQGRPGTPGTPQGSRTPTSGAHHQGPIGPFTRQQSGNQSRPETPNKTPAGQPRTPGVRRVTEAASSWKGRWTTAVTEHNRDAVNVMLYASELDGLVGEEVHTGWLISSSKRLLNLWECCGYSKASEPALQVMHSQTTEFTMESMDIDTNAKMLLSLSPHPRDSGFVIALHSLAGESFFKFKGSIRIPDTGILGLRKQAPTGLKLLHVVSLQPLGVVTPALKTSVAAALNGDVMVYDLSAAATAPTTAVAPKAHWKAHDTPISSLHRSSFAPALITGASDGSVKLWDLKTKPSAPARQLSHPSLKAITGLNMLDVNTVSTASVDSAIFLWDIRNTGTPVLQVIPDSKPVVQMAVSPKQEAVAVTTRQGLYCLELSGPGGVNSVLSPLTPLPPAGPCTDMKWNAKTKQIYCSGVDGAISVFEKVNH</sequence>
<dbReference type="Pfam" id="PF00400">
    <property type="entry name" value="WD40"/>
    <property type="match status" value="1"/>
</dbReference>
<dbReference type="GeneID" id="112285283"/>
<feature type="compositionally biased region" description="Low complexity" evidence="4">
    <location>
        <begin position="253"/>
        <end position="263"/>
    </location>
</feature>
<evidence type="ECO:0000256" key="4">
    <source>
        <dbReference type="SAM" id="MobiDB-lite"/>
    </source>
</evidence>
<dbReference type="Gene3D" id="2.130.10.10">
    <property type="entry name" value="YVTN repeat-like/Quinoprotein amine dehydrogenase"/>
    <property type="match status" value="1"/>
</dbReference>
<evidence type="ECO:0000313" key="7">
    <source>
        <dbReference type="Proteomes" id="UP000006727"/>
    </source>
</evidence>
<dbReference type="InterPro" id="IPR001680">
    <property type="entry name" value="WD40_rpt"/>
</dbReference>
<evidence type="ECO:0000313" key="6">
    <source>
        <dbReference type="EnsemblPlants" id="Pp3c8_16140V3.1"/>
    </source>
</evidence>